<dbReference type="AlphaFoldDB" id="A0A392VFW6"/>
<accession>A0A392VFW6</accession>
<proteinExistence type="predicted"/>
<evidence type="ECO:0000313" key="1">
    <source>
        <dbReference type="EMBL" id="MCI86777.1"/>
    </source>
</evidence>
<comment type="caution">
    <text evidence="1">The sequence shown here is derived from an EMBL/GenBank/DDBJ whole genome shotgun (WGS) entry which is preliminary data.</text>
</comment>
<keyword evidence="2" id="KW-1185">Reference proteome</keyword>
<name>A0A392VFW6_9FABA</name>
<organism evidence="1 2">
    <name type="scientific">Trifolium medium</name>
    <dbReference type="NCBI Taxonomy" id="97028"/>
    <lineage>
        <taxon>Eukaryota</taxon>
        <taxon>Viridiplantae</taxon>
        <taxon>Streptophyta</taxon>
        <taxon>Embryophyta</taxon>
        <taxon>Tracheophyta</taxon>
        <taxon>Spermatophyta</taxon>
        <taxon>Magnoliopsida</taxon>
        <taxon>eudicotyledons</taxon>
        <taxon>Gunneridae</taxon>
        <taxon>Pentapetalae</taxon>
        <taxon>rosids</taxon>
        <taxon>fabids</taxon>
        <taxon>Fabales</taxon>
        <taxon>Fabaceae</taxon>
        <taxon>Papilionoideae</taxon>
        <taxon>50 kb inversion clade</taxon>
        <taxon>NPAAA clade</taxon>
        <taxon>Hologalegina</taxon>
        <taxon>IRL clade</taxon>
        <taxon>Trifolieae</taxon>
        <taxon>Trifolium</taxon>
    </lineage>
</organism>
<feature type="non-terminal residue" evidence="1">
    <location>
        <position position="57"/>
    </location>
</feature>
<dbReference type="EMBL" id="LXQA011149301">
    <property type="protein sequence ID" value="MCI86777.1"/>
    <property type="molecule type" value="Genomic_DNA"/>
</dbReference>
<evidence type="ECO:0000313" key="2">
    <source>
        <dbReference type="Proteomes" id="UP000265520"/>
    </source>
</evidence>
<protein>
    <submittedName>
        <fullName evidence="1">Uncharacterized protein</fullName>
    </submittedName>
</protein>
<dbReference type="Proteomes" id="UP000265520">
    <property type="component" value="Unassembled WGS sequence"/>
</dbReference>
<reference evidence="1 2" key="1">
    <citation type="journal article" date="2018" name="Front. Plant Sci.">
        <title>Red Clover (Trifolium pratense) and Zigzag Clover (T. medium) - A Picture of Genomic Similarities and Differences.</title>
        <authorList>
            <person name="Dluhosova J."/>
            <person name="Istvanek J."/>
            <person name="Nedelnik J."/>
            <person name="Repkova J."/>
        </authorList>
    </citation>
    <scope>NUCLEOTIDE SEQUENCE [LARGE SCALE GENOMIC DNA]</scope>
    <source>
        <strain evidence="2">cv. 10/8</strain>
        <tissue evidence="1">Leaf</tissue>
    </source>
</reference>
<sequence length="57" mass="6734">MQEWVERIAIEISSRGPKAKDSEMEKERLWRSKIFELGNSVNHLRSTMELARKQDST</sequence>